<reference evidence="4" key="1">
    <citation type="submission" date="2023-01" db="EMBL/GenBank/DDBJ databases">
        <authorList>
            <person name="Van Ghelder C."/>
            <person name="Rancurel C."/>
        </authorList>
    </citation>
    <scope>NUCLEOTIDE SEQUENCE</scope>
    <source>
        <strain evidence="4">CNCM I-4278</strain>
    </source>
</reference>
<feature type="compositionally biased region" description="Low complexity" evidence="3">
    <location>
        <begin position="351"/>
        <end position="368"/>
    </location>
</feature>
<comment type="caution">
    <text evidence="4">The sequence shown here is derived from an EMBL/GenBank/DDBJ whole genome shotgun (WGS) entry which is preliminary data.</text>
</comment>
<feature type="region of interest" description="Disordered" evidence="3">
    <location>
        <begin position="1"/>
        <end position="44"/>
    </location>
</feature>
<feature type="compositionally biased region" description="Polar residues" evidence="3">
    <location>
        <begin position="396"/>
        <end position="409"/>
    </location>
</feature>
<feature type="region of interest" description="Disordered" evidence="3">
    <location>
        <begin position="338"/>
        <end position="465"/>
    </location>
</feature>
<organism evidence="4 5">
    <name type="scientific">Periconia digitata</name>
    <dbReference type="NCBI Taxonomy" id="1303443"/>
    <lineage>
        <taxon>Eukaryota</taxon>
        <taxon>Fungi</taxon>
        <taxon>Dikarya</taxon>
        <taxon>Ascomycota</taxon>
        <taxon>Pezizomycotina</taxon>
        <taxon>Dothideomycetes</taxon>
        <taxon>Pleosporomycetidae</taxon>
        <taxon>Pleosporales</taxon>
        <taxon>Massarineae</taxon>
        <taxon>Periconiaceae</taxon>
        <taxon>Periconia</taxon>
    </lineage>
</organism>
<dbReference type="Proteomes" id="UP001152607">
    <property type="component" value="Unassembled WGS sequence"/>
</dbReference>
<dbReference type="CDD" id="cd00022">
    <property type="entry name" value="BIR"/>
    <property type="match status" value="2"/>
</dbReference>
<sequence>MNASYASFQTRLESFEPPKSKSRRPSSRSKKAPKAAQKGGWPLEFPRPEDLAYGGFFFQPKSDSPDNVQCFSCGTQLDGWEEADVPAFEHLSLSPNCGFAINVCIRLRSSDPGRTEDDPLSEAMLEARRMTFADMWPLDVAAGFPDVEQMVEAGWYYDPSFDTPDGVTCPYCSLSLDAWDAGDDPTEEHRKRSPDCLFFSLKDFYHPAPKPKATRGKRSSTRSSTASKKTTKTSRAKKGAAKDNALVPDDTVMSFAESVAESVVPTKPAARGRRTKKAVLEESVVESVVNTSFAESTISTASKAPAKRGRKTKKQLLEESMAAAEPSVDAITDSIISGPAKAAPKGRKPKAAAAAKRTSTVSVASSRTTRQKKRTSDAMDVDDAPPPPPKRGRISDLSSTDFLESTPRQTPRAAQRETITLMSPQDIRHHQSSPAKTPRTFAPVESTTPPTDQPATPTTPQDPPPGTVWEPINVDEFFENHDLFGIVSNVVVDAGLDKENMNMTDAPPTLVQAVKARMTSPEKKMTIEEWVLYNAKRGEEKLRIECERQISAFEAQGHRALAVLDAY</sequence>
<dbReference type="Gene3D" id="1.10.1170.10">
    <property type="entry name" value="Inhibitor Of Apoptosis Protein (2mihbC-IAP-1), Chain A"/>
    <property type="match status" value="2"/>
</dbReference>
<feature type="region of interest" description="Disordered" evidence="3">
    <location>
        <begin position="207"/>
        <end position="245"/>
    </location>
</feature>
<feature type="compositionally biased region" description="Basic residues" evidence="3">
    <location>
        <begin position="229"/>
        <end position="239"/>
    </location>
</feature>
<dbReference type="PANTHER" id="PTHR46771:SF5">
    <property type="entry name" value="DETERIN"/>
    <property type="match status" value="1"/>
</dbReference>
<dbReference type="SMART" id="SM00238">
    <property type="entry name" value="BIR"/>
    <property type="match status" value="2"/>
</dbReference>
<protein>
    <recommendedName>
        <fullName evidence="6">BIR-domain-containing protein</fullName>
    </recommendedName>
</protein>
<keyword evidence="2" id="KW-0862">Zinc</keyword>
<dbReference type="InterPro" id="IPR051190">
    <property type="entry name" value="Baculoviral_IAP"/>
</dbReference>
<accession>A0A9W4U724</accession>
<evidence type="ECO:0000256" key="1">
    <source>
        <dbReference type="ARBA" id="ARBA00022723"/>
    </source>
</evidence>
<evidence type="ECO:0000313" key="5">
    <source>
        <dbReference type="Proteomes" id="UP001152607"/>
    </source>
</evidence>
<evidence type="ECO:0000313" key="4">
    <source>
        <dbReference type="EMBL" id="CAI6322877.1"/>
    </source>
</evidence>
<dbReference type="SUPFAM" id="SSF57924">
    <property type="entry name" value="Inhibitor of apoptosis (IAP) repeat"/>
    <property type="match status" value="2"/>
</dbReference>
<dbReference type="Pfam" id="PF00653">
    <property type="entry name" value="BIR"/>
    <property type="match status" value="2"/>
</dbReference>
<dbReference type="PANTHER" id="PTHR46771">
    <property type="entry name" value="DETERIN"/>
    <property type="match status" value="1"/>
</dbReference>
<feature type="compositionally biased region" description="Low complexity" evidence="3">
    <location>
        <begin position="447"/>
        <end position="459"/>
    </location>
</feature>
<evidence type="ECO:0000256" key="3">
    <source>
        <dbReference type="SAM" id="MobiDB-lite"/>
    </source>
</evidence>
<proteinExistence type="predicted"/>
<feature type="compositionally biased region" description="Polar residues" evidence="3">
    <location>
        <begin position="1"/>
        <end position="12"/>
    </location>
</feature>
<keyword evidence="5" id="KW-1185">Reference proteome</keyword>
<evidence type="ECO:0008006" key="6">
    <source>
        <dbReference type="Google" id="ProtNLM"/>
    </source>
</evidence>
<dbReference type="OrthoDB" id="2196114at2759"/>
<feature type="compositionally biased region" description="Basic residues" evidence="3">
    <location>
        <begin position="20"/>
        <end position="33"/>
    </location>
</feature>
<dbReference type="EMBL" id="CAOQHR010000002">
    <property type="protein sequence ID" value="CAI6322877.1"/>
    <property type="molecule type" value="Genomic_DNA"/>
</dbReference>
<dbReference type="InterPro" id="IPR001370">
    <property type="entry name" value="BIR_rpt"/>
</dbReference>
<name>A0A9W4U724_9PLEO</name>
<gene>
    <name evidence="4" type="ORF">PDIGIT_LOCUS3668</name>
</gene>
<dbReference type="PROSITE" id="PS50143">
    <property type="entry name" value="BIR_REPEAT_2"/>
    <property type="match status" value="2"/>
</dbReference>
<dbReference type="GO" id="GO:0046872">
    <property type="term" value="F:metal ion binding"/>
    <property type="evidence" value="ECO:0007669"/>
    <property type="project" value="UniProtKB-KW"/>
</dbReference>
<dbReference type="AlphaFoldDB" id="A0A9W4U724"/>
<evidence type="ECO:0000256" key="2">
    <source>
        <dbReference type="ARBA" id="ARBA00022833"/>
    </source>
</evidence>
<keyword evidence="1" id="KW-0479">Metal-binding</keyword>